<evidence type="ECO:0000313" key="2">
    <source>
        <dbReference type="EMBL" id="CDZ96475.1"/>
    </source>
</evidence>
<feature type="region of interest" description="Disordered" evidence="1">
    <location>
        <begin position="223"/>
        <end position="267"/>
    </location>
</feature>
<evidence type="ECO:0000256" key="1">
    <source>
        <dbReference type="SAM" id="MobiDB-lite"/>
    </source>
</evidence>
<protein>
    <submittedName>
        <fullName evidence="2">Uncharacterized protein</fullName>
    </submittedName>
</protein>
<dbReference type="EMBL" id="LN483144">
    <property type="protein sequence ID" value="CDZ96475.1"/>
    <property type="molecule type" value="Genomic_DNA"/>
</dbReference>
<dbReference type="AlphaFoldDB" id="A0A0F7SEU9"/>
<name>A0A0F7SEU9_PHARH</name>
<accession>A0A0F7SEU9</accession>
<feature type="compositionally biased region" description="Acidic residues" evidence="1">
    <location>
        <begin position="230"/>
        <end position="247"/>
    </location>
</feature>
<dbReference type="Gene3D" id="1.20.1410.10">
    <property type="entry name" value="I/LWEQ domain"/>
    <property type="match status" value="1"/>
</dbReference>
<reference evidence="2" key="1">
    <citation type="submission" date="2014-08" db="EMBL/GenBank/DDBJ databases">
        <authorList>
            <person name="Sharma Rahul"/>
            <person name="Thines Marco"/>
        </authorList>
    </citation>
    <scope>NUCLEOTIDE SEQUENCE</scope>
</reference>
<proteinExistence type="predicted"/>
<sequence length="394" mass="43332">MYRQAFKPYHRHPSINLREALQSTLVVLTSPVQPTSSTGLTRPSTETLHQDLLSLLALLKSHTTSLALAIGKTPPTPYAALSSLNKLTTDWTKVCWLLDQVGNDDNGTGSRSAFGPSELEKEWKSAMDDVQLALQASIRGYQFRMFPSSSDRAAESEKENAAQLGGQADYLIDVRAVFSAIDTATRSLSASEIQSLVKTWKIHGDQLKDGELELREIIESIDADRLSGDEGSEDEDDDDDDDNDDDWGGLMGDLSLGKKSTETPMTSQERDRINLILPLLRFPSLLHTNILKTHLLPTLSADSLSSLPALSKSLLTAQDTLVSALYSPQTLPDIQSSIACLEKTCLDLSACVRADLQGLAKEEIDKKAGWLDVWDKQVKRISKELIGKDRKLIP</sequence>
<organism evidence="2">
    <name type="scientific">Phaffia rhodozyma</name>
    <name type="common">Yeast</name>
    <name type="synonym">Xanthophyllomyces dendrorhous</name>
    <dbReference type="NCBI Taxonomy" id="264483"/>
    <lineage>
        <taxon>Eukaryota</taxon>
        <taxon>Fungi</taxon>
        <taxon>Dikarya</taxon>
        <taxon>Basidiomycota</taxon>
        <taxon>Agaricomycotina</taxon>
        <taxon>Tremellomycetes</taxon>
        <taxon>Cystofilobasidiales</taxon>
        <taxon>Mrakiaceae</taxon>
        <taxon>Phaffia</taxon>
    </lineage>
</organism>